<reference evidence="2 3" key="1">
    <citation type="journal article" date="2010" name="Nature">
        <title>Genome sequencing and analysis of the model grass Brachypodium distachyon.</title>
        <authorList>
            <consortium name="International Brachypodium Initiative"/>
        </authorList>
    </citation>
    <scope>NUCLEOTIDE SEQUENCE [LARGE SCALE GENOMIC DNA]</scope>
    <source>
        <strain evidence="2 3">Bd21</strain>
    </source>
</reference>
<feature type="compositionally biased region" description="Low complexity" evidence="1">
    <location>
        <begin position="22"/>
        <end position="55"/>
    </location>
</feature>
<dbReference type="Proteomes" id="UP000008810">
    <property type="component" value="Chromosome 4"/>
</dbReference>
<organism evidence="2">
    <name type="scientific">Brachypodium distachyon</name>
    <name type="common">Purple false brome</name>
    <name type="synonym">Trachynia distachya</name>
    <dbReference type="NCBI Taxonomy" id="15368"/>
    <lineage>
        <taxon>Eukaryota</taxon>
        <taxon>Viridiplantae</taxon>
        <taxon>Streptophyta</taxon>
        <taxon>Embryophyta</taxon>
        <taxon>Tracheophyta</taxon>
        <taxon>Spermatophyta</taxon>
        <taxon>Magnoliopsida</taxon>
        <taxon>Liliopsida</taxon>
        <taxon>Poales</taxon>
        <taxon>Poaceae</taxon>
        <taxon>BOP clade</taxon>
        <taxon>Pooideae</taxon>
        <taxon>Stipodae</taxon>
        <taxon>Brachypodieae</taxon>
        <taxon>Brachypodium</taxon>
    </lineage>
</organism>
<evidence type="ECO:0000256" key="1">
    <source>
        <dbReference type="SAM" id="MobiDB-lite"/>
    </source>
</evidence>
<feature type="region of interest" description="Disordered" evidence="1">
    <location>
        <begin position="1"/>
        <end position="160"/>
    </location>
</feature>
<reference evidence="2" key="2">
    <citation type="submission" date="2017-06" db="EMBL/GenBank/DDBJ databases">
        <title>WGS assembly of Brachypodium distachyon.</title>
        <authorList>
            <consortium name="The International Brachypodium Initiative"/>
            <person name="Lucas S."/>
            <person name="Harmon-Smith M."/>
            <person name="Lail K."/>
            <person name="Tice H."/>
            <person name="Grimwood J."/>
            <person name="Bruce D."/>
            <person name="Barry K."/>
            <person name="Shu S."/>
            <person name="Lindquist E."/>
            <person name="Wang M."/>
            <person name="Pitluck S."/>
            <person name="Vogel J.P."/>
            <person name="Garvin D.F."/>
            <person name="Mockler T.C."/>
            <person name="Schmutz J."/>
            <person name="Rokhsar D."/>
            <person name="Bevan M.W."/>
        </authorList>
    </citation>
    <scope>NUCLEOTIDE SEQUENCE</scope>
    <source>
        <strain evidence="2">Bd21</strain>
    </source>
</reference>
<feature type="compositionally biased region" description="Low complexity" evidence="1">
    <location>
        <begin position="107"/>
        <end position="125"/>
    </location>
</feature>
<evidence type="ECO:0000313" key="2">
    <source>
        <dbReference type="EMBL" id="PNT63615.1"/>
    </source>
</evidence>
<dbReference type="EnsemblPlants" id="PNT63615">
    <property type="protein sequence ID" value="PNT63615"/>
    <property type="gene ID" value="BRADI_4g18363v3"/>
</dbReference>
<proteinExistence type="predicted"/>
<accession>A0A2K2CNL9</accession>
<keyword evidence="4" id="KW-1185">Reference proteome</keyword>
<evidence type="ECO:0000313" key="3">
    <source>
        <dbReference type="EnsemblPlants" id="PNT63615"/>
    </source>
</evidence>
<reference evidence="3" key="3">
    <citation type="submission" date="2018-08" db="UniProtKB">
        <authorList>
            <consortium name="EnsemblPlants"/>
        </authorList>
    </citation>
    <scope>IDENTIFICATION</scope>
    <source>
        <strain evidence="3">cv. Bd21</strain>
    </source>
</reference>
<dbReference type="AlphaFoldDB" id="A0A2K2CNL9"/>
<feature type="non-terminal residue" evidence="2">
    <location>
        <position position="1"/>
    </location>
</feature>
<feature type="compositionally biased region" description="Basic residues" evidence="1">
    <location>
        <begin position="66"/>
        <end position="81"/>
    </location>
</feature>
<gene>
    <name evidence="3" type="primary">LOC100840968</name>
    <name evidence="2" type="ORF">BRADI_4g18363v3</name>
</gene>
<dbReference type="EMBL" id="CM000883">
    <property type="protein sequence ID" value="PNT63615.1"/>
    <property type="molecule type" value="Genomic_DNA"/>
</dbReference>
<dbReference type="Gramene" id="PNT63615">
    <property type="protein sequence ID" value="PNT63615"/>
    <property type="gene ID" value="BRADI_4g18363v3"/>
</dbReference>
<protein>
    <submittedName>
        <fullName evidence="2 3">Uncharacterized protein</fullName>
    </submittedName>
</protein>
<dbReference type="ExpressionAtlas" id="A0A2K2CNL9">
    <property type="expression patterns" value="baseline"/>
</dbReference>
<evidence type="ECO:0000313" key="4">
    <source>
        <dbReference type="Proteomes" id="UP000008810"/>
    </source>
</evidence>
<sequence>RPKSAPLSRHLPPSARIPRPVSKSLPPTSHLHSPSSSPATGVRWPGGRTTSPGGRRVMREGGSPVARRRRSRSGRITRSKRATPVAASWSASPLIAASTPLSRDPTRGPGPSSSAGPSRLLSPGPARQTRAGALAGMADGDEDENVTDNSSSLPDQKEQEFTSRKCAFYYNGPRRATSNQNQTLCQATRFIEWRKNFGWF</sequence>
<name>A0A2K2CNL9_BRADI</name>